<evidence type="ECO:0000313" key="3">
    <source>
        <dbReference type="Proteomes" id="UP000260823"/>
    </source>
</evidence>
<dbReference type="SUPFAM" id="SSF54909">
    <property type="entry name" value="Dimeric alpha+beta barrel"/>
    <property type="match status" value="1"/>
</dbReference>
<name>A0A3E2NL62_9SPHI</name>
<accession>A0A3E2NL62</accession>
<gene>
    <name evidence="2" type="ORF">DYU05_17635</name>
</gene>
<protein>
    <submittedName>
        <fullName evidence="2">Antibiotic biosynthesis monooxygenase</fullName>
    </submittedName>
</protein>
<evidence type="ECO:0000313" key="2">
    <source>
        <dbReference type="EMBL" id="RFZ81650.1"/>
    </source>
</evidence>
<dbReference type="RefSeq" id="WP_117384471.1">
    <property type="nucleotide sequence ID" value="NZ_QWDE01000004.1"/>
</dbReference>
<dbReference type="PANTHER" id="PTHR37811:SF2">
    <property type="entry name" value="ABM DOMAIN-CONTAINING PROTEIN"/>
    <property type="match status" value="1"/>
</dbReference>
<dbReference type="OrthoDB" id="9798439at2"/>
<feature type="domain" description="ABM" evidence="1">
    <location>
        <begin position="9"/>
        <end position="80"/>
    </location>
</feature>
<keyword evidence="2" id="KW-0503">Monooxygenase</keyword>
<reference evidence="2 3" key="1">
    <citation type="submission" date="2018-08" db="EMBL/GenBank/DDBJ databases">
        <title>Mucilaginibacter terrae sp. nov., isolated from manganese diggings.</title>
        <authorList>
            <person name="Huang Y."/>
            <person name="Zhou Z."/>
        </authorList>
    </citation>
    <scope>NUCLEOTIDE SEQUENCE [LARGE SCALE GENOMIC DNA]</scope>
    <source>
        <strain evidence="2 3">ZH6</strain>
    </source>
</reference>
<dbReference type="AlphaFoldDB" id="A0A3E2NL62"/>
<keyword evidence="2" id="KW-0560">Oxidoreductase</keyword>
<dbReference type="Pfam" id="PF03992">
    <property type="entry name" value="ABM"/>
    <property type="match status" value="1"/>
</dbReference>
<dbReference type="InterPro" id="IPR011008">
    <property type="entry name" value="Dimeric_a/b-barrel"/>
</dbReference>
<proteinExistence type="predicted"/>
<dbReference type="EMBL" id="QWDE01000004">
    <property type="protein sequence ID" value="RFZ81650.1"/>
    <property type="molecule type" value="Genomic_DNA"/>
</dbReference>
<organism evidence="2 3">
    <name type="scientific">Mucilaginibacter terrenus</name>
    <dbReference type="NCBI Taxonomy" id="2482727"/>
    <lineage>
        <taxon>Bacteria</taxon>
        <taxon>Pseudomonadati</taxon>
        <taxon>Bacteroidota</taxon>
        <taxon>Sphingobacteriia</taxon>
        <taxon>Sphingobacteriales</taxon>
        <taxon>Sphingobacteriaceae</taxon>
        <taxon>Mucilaginibacter</taxon>
    </lineage>
</organism>
<dbReference type="Gene3D" id="3.30.70.100">
    <property type="match status" value="1"/>
</dbReference>
<dbReference type="GO" id="GO:0004497">
    <property type="term" value="F:monooxygenase activity"/>
    <property type="evidence" value="ECO:0007669"/>
    <property type="project" value="UniProtKB-KW"/>
</dbReference>
<comment type="caution">
    <text evidence="2">The sequence shown here is derived from an EMBL/GenBank/DDBJ whole genome shotgun (WGS) entry which is preliminary data.</text>
</comment>
<sequence length="103" mass="11811">MIAQTPPVPYYAVIFTSIRTGVDEGYGDMAAEMVRLATEQDGFLGVESARNDTGITVSYWKNTDAIRTWKANTSHLLAQKYGRDKWYEEYKVRICLVERDYGF</sequence>
<dbReference type="InterPro" id="IPR052936">
    <property type="entry name" value="Jasmonate_Hydroxylase-like"/>
</dbReference>
<dbReference type="Proteomes" id="UP000260823">
    <property type="component" value="Unassembled WGS sequence"/>
</dbReference>
<keyword evidence="3" id="KW-1185">Reference proteome</keyword>
<dbReference type="PANTHER" id="PTHR37811">
    <property type="entry name" value="BLL5343 PROTEIN"/>
    <property type="match status" value="1"/>
</dbReference>
<evidence type="ECO:0000259" key="1">
    <source>
        <dbReference type="Pfam" id="PF03992"/>
    </source>
</evidence>
<dbReference type="InterPro" id="IPR007138">
    <property type="entry name" value="ABM_dom"/>
</dbReference>